<evidence type="ECO:0008006" key="5">
    <source>
        <dbReference type="Google" id="ProtNLM"/>
    </source>
</evidence>
<feature type="domain" description="GAG-pre-integrase" evidence="1">
    <location>
        <begin position="314"/>
        <end position="358"/>
    </location>
</feature>
<gene>
    <name evidence="3" type="ORF">F3Y22_tig00111708pilonHSYRG00539</name>
</gene>
<keyword evidence="4" id="KW-1185">Reference proteome</keyword>
<dbReference type="Pfam" id="PF22936">
    <property type="entry name" value="Pol_BBD"/>
    <property type="match status" value="1"/>
</dbReference>
<name>A0A6A2XHL7_HIBSY</name>
<organism evidence="3 4">
    <name type="scientific">Hibiscus syriacus</name>
    <name type="common">Rose of Sharon</name>
    <dbReference type="NCBI Taxonomy" id="106335"/>
    <lineage>
        <taxon>Eukaryota</taxon>
        <taxon>Viridiplantae</taxon>
        <taxon>Streptophyta</taxon>
        <taxon>Embryophyta</taxon>
        <taxon>Tracheophyta</taxon>
        <taxon>Spermatophyta</taxon>
        <taxon>Magnoliopsida</taxon>
        <taxon>eudicotyledons</taxon>
        <taxon>Gunneridae</taxon>
        <taxon>Pentapetalae</taxon>
        <taxon>rosids</taxon>
        <taxon>malvids</taxon>
        <taxon>Malvales</taxon>
        <taxon>Malvaceae</taxon>
        <taxon>Malvoideae</taxon>
        <taxon>Hibiscus</taxon>
    </lineage>
</organism>
<dbReference type="Pfam" id="PF13976">
    <property type="entry name" value="gag_pre-integrs"/>
    <property type="match status" value="1"/>
</dbReference>
<comment type="caution">
    <text evidence="3">The sequence shown here is derived from an EMBL/GenBank/DDBJ whole genome shotgun (WGS) entry which is preliminary data.</text>
</comment>
<accession>A0A6A2XHL7</accession>
<feature type="domain" description="Retrovirus-related Pol polyprotein from transposon TNT 1-94-like beta-barrel" evidence="2">
    <location>
        <begin position="251"/>
        <end position="286"/>
    </location>
</feature>
<protein>
    <recommendedName>
        <fullName evidence="5">GAG-pre-integrase domain-containing protein</fullName>
    </recommendedName>
</protein>
<dbReference type="EMBL" id="VEPZ02001408">
    <property type="protein sequence ID" value="KAE8675008.1"/>
    <property type="molecule type" value="Genomic_DNA"/>
</dbReference>
<proteinExistence type="predicted"/>
<evidence type="ECO:0000313" key="3">
    <source>
        <dbReference type="EMBL" id="KAE8675008.1"/>
    </source>
</evidence>
<dbReference type="InterPro" id="IPR054722">
    <property type="entry name" value="PolX-like_BBD"/>
</dbReference>
<evidence type="ECO:0000259" key="2">
    <source>
        <dbReference type="Pfam" id="PF22936"/>
    </source>
</evidence>
<reference evidence="3" key="1">
    <citation type="submission" date="2019-09" db="EMBL/GenBank/DDBJ databases">
        <title>Draft genome information of white flower Hibiscus syriacus.</title>
        <authorList>
            <person name="Kim Y.-M."/>
        </authorList>
    </citation>
    <scope>NUCLEOTIDE SEQUENCE [LARGE SCALE GENOMIC DNA]</scope>
    <source>
        <strain evidence="3">YM2019G1</strain>
    </source>
</reference>
<dbReference type="AlphaFoldDB" id="A0A6A2XHL7"/>
<evidence type="ECO:0000313" key="4">
    <source>
        <dbReference type="Proteomes" id="UP000436088"/>
    </source>
</evidence>
<dbReference type="Pfam" id="PF14223">
    <property type="entry name" value="Retrotran_gag_2"/>
    <property type="match status" value="1"/>
</dbReference>
<evidence type="ECO:0000259" key="1">
    <source>
        <dbReference type="Pfam" id="PF13976"/>
    </source>
</evidence>
<dbReference type="InterPro" id="IPR025724">
    <property type="entry name" value="GAG-pre-integrase_dom"/>
</dbReference>
<dbReference type="Proteomes" id="UP000436088">
    <property type="component" value="Unassembled WGS sequence"/>
</dbReference>
<sequence length="359" mass="40079">MEEALNCFIELIILLKVAVEGIRNVPPRIEIPARCWQVEGLQVGKIGKRPSWQIVNLSTWDNSSLVGKLTSCASGQLVHMGISFFVHKILVETSSSSSGSVRRVMSNANFSVELFDGSGHFGMWQGEVLDALFQQDTSMNEHITTFNELVADLLSIDETFKDEDLALMLLSYLLDEFEHLETTLLHGKDNDILKDVTAALYNYELKKKTKKESTYEGAEVMVARGRSKNQKLKRRGRSKSKSRLGKDEYLIRLKNQDGSIKVLTDIRYVPSLKKNNISLGVLESKGSVVTMRNGVLKVTSGTLVMMKGIMKNDLYYYQGSIIIGAVATASGGDNLDTTQLWHMRLGHAGEKSLQILEKK</sequence>